<dbReference type="CDD" id="cd00082">
    <property type="entry name" value="HisKA"/>
    <property type="match status" value="1"/>
</dbReference>
<keyword evidence="9" id="KW-1133">Transmembrane helix</keyword>
<sequence>MNLARLTPRKTVVYSLVTAAMTALFFILILVGQYYFTGLTGYSSLWVSGLIAFVVAFFFQPLRDLVQKFVDFIFFRSRYDYQNLLNKFSQAFGRPRSNLDKFSQVLPYLLHKSMNLSGISVMVLDRQLNQYVVRAGEGEGSTIIHKEISTKSALIEEMLFTKRELDRNHLASILQTDKTLRPELRARYQEIVQAMDDLKSALIIPCISESDYFNKPTLISTINMGRKLSDESYSIEDIEFLKTLANQAAATIEYTFIFEDLKKTTEQMIKNEKLAALGTTVAGIAHELKNPLSYLSIVAETLPQSWDNEKFRESVGKLFPSEVERMKLIIEGLSDYSKSHELRLEPTDLSTVLDKVAAILGYEFKKNNICLEKNYEQGDGERPFALADKHRIVQVFMNLINNAVQAIGPNGGTITLSAQITDKNVLIAIQDTGPGMSPELLNKIFDPFFTTKEQGTGLGLSITRKIVEEHKGSIDITSQVGQGTTFTILLPRP</sequence>
<keyword evidence="4" id="KW-0808">Transferase</keyword>
<feature type="transmembrane region" description="Helical" evidence="9">
    <location>
        <begin position="12"/>
        <end position="36"/>
    </location>
</feature>
<evidence type="ECO:0000256" key="5">
    <source>
        <dbReference type="ARBA" id="ARBA00022741"/>
    </source>
</evidence>
<evidence type="ECO:0000256" key="6">
    <source>
        <dbReference type="ARBA" id="ARBA00022777"/>
    </source>
</evidence>
<dbReference type="InterPro" id="IPR036890">
    <property type="entry name" value="HATPase_C_sf"/>
</dbReference>
<evidence type="ECO:0000259" key="10">
    <source>
        <dbReference type="PROSITE" id="PS50109"/>
    </source>
</evidence>
<dbReference type="Gene3D" id="3.30.565.10">
    <property type="entry name" value="Histidine kinase-like ATPase, C-terminal domain"/>
    <property type="match status" value="1"/>
</dbReference>
<dbReference type="PANTHER" id="PTHR43065">
    <property type="entry name" value="SENSOR HISTIDINE KINASE"/>
    <property type="match status" value="1"/>
</dbReference>
<evidence type="ECO:0000256" key="2">
    <source>
        <dbReference type="ARBA" id="ARBA00012438"/>
    </source>
</evidence>
<organism evidence="11 12">
    <name type="scientific">candidate division WOR-1 bacterium RIFOXYB2_FULL_48_7</name>
    <dbReference type="NCBI Taxonomy" id="1802583"/>
    <lineage>
        <taxon>Bacteria</taxon>
        <taxon>Bacillati</taxon>
        <taxon>Saganbacteria</taxon>
    </lineage>
</organism>
<evidence type="ECO:0000256" key="8">
    <source>
        <dbReference type="ARBA" id="ARBA00023012"/>
    </source>
</evidence>
<dbReference type="InterPro" id="IPR036097">
    <property type="entry name" value="HisK_dim/P_sf"/>
</dbReference>
<dbReference type="Pfam" id="PF02518">
    <property type="entry name" value="HATPase_c"/>
    <property type="match status" value="1"/>
</dbReference>
<dbReference type="Gene3D" id="3.30.450.40">
    <property type="match status" value="1"/>
</dbReference>
<evidence type="ECO:0000256" key="3">
    <source>
        <dbReference type="ARBA" id="ARBA00022553"/>
    </source>
</evidence>
<proteinExistence type="predicted"/>
<dbReference type="SMART" id="SM00388">
    <property type="entry name" value="HisKA"/>
    <property type="match status" value="1"/>
</dbReference>
<keyword evidence="8" id="KW-0902">Two-component regulatory system</keyword>
<dbReference type="PANTHER" id="PTHR43065:SF10">
    <property type="entry name" value="PEROXIDE STRESS-ACTIVATED HISTIDINE KINASE MAK3"/>
    <property type="match status" value="1"/>
</dbReference>
<keyword evidence="7" id="KW-0067">ATP-binding</keyword>
<keyword evidence="5" id="KW-0547">Nucleotide-binding</keyword>
<keyword evidence="3" id="KW-0597">Phosphoprotein</keyword>
<keyword evidence="9" id="KW-0472">Membrane</keyword>
<dbReference type="SUPFAM" id="SSF47384">
    <property type="entry name" value="Homodimeric domain of signal transducing histidine kinase"/>
    <property type="match status" value="1"/>
</dbReference>
<gene>
    <name evidence="11" type="ORF">A2311_06040</name>
</gene>
<dbReference type="SUPFAM" id="SSF55874">
    <property type="entry name" value="ATPase domain of HSP90 chaperone/DNA topoisomerase II/histidine kinase"/>
    <property type="match status" value="1"/>
</dbReference>
<evidence type="ECO:0000313" key="11">
    <source>
        <dbReference type="EMBL" id="OGC35078.1"/>
    </source>
</evidence>
<dbReference type="GO" id="GO:0000155">
    <property type="term" value="F:phosphorelay sensor kinase activity"/>
    <property type="evidence" value="ECO:0007669"/>
    <property type="project" value="InterPro"/>
</dbReference>
<evidence type="ECO:0000256" key="9">
    <source>
        <dbReference type="SAM" id="Phobius"/>
    </source>
</evidence>
<dbReference type="InterPro" id="IPR003661">
    <property type="entry name" value="HisK_dim/P_dom"/>
</dbReference>
<feature type="transmembrane region" description="Helical" evidence="9">
    <location>
        <begin position="42"/>
        <end position="59"/>
    </location>
</feature>
<dbReference type="AlphaFoldDB" id="A0A1F4TQY7"/>
<dbReference type="Gene3D" id="1.10.287.130">
    <property type="match status" value="1"/>
</dbReference>
<dbReference type="InterPro" id="IPR004358">
    <property type="entry name" value="Sig_transdc_His_kin-like_C"/>
</dbReference>
<evidence type="ECO:0000256" key="4">
    <source>
        <dbReference type="ARBA" id="ARBA00022679"/>
    </source>
</evidence>
<accession>A0A1F4TQY7</accession>
<dbReference type="SUPFAM" id="SSF55781">
    <property type="entry name" value="GAF domain-like"/>
    <property type="match status" value="1"/>
</dbReference>
<keyword evidence="6" id="KW-0418">Kinase</keyword>
<evidence type="ECO:0000256" key="7">
    <source>
        <dbReference type="ARBA" id="ARBA00022840"/>
    </source>
</evidence>
<dbReference type="EC" id="2.7.13.3" evidence="2"/>
<dbReference type="PRINTS" id="PR00344">
    <property type="entry name" value="BCTRLSENSOR"/>
</dbReference>
<evidence type="ECO:0000313" key="12">
    <source>
        <dbReference type="Proteomes" id="UP000178951"/>
    </source>
</evidence>
<dbReference type="EMBL" id="MEUF01000035">
    <property type="protein sequence ID" value="OGC35078.1"/>
    <property type="molecule type" value="Genomic_DNA"/>
</dbReference>
<dbReference type="Proteomes" id="UP000178951">
    <property type="component" value="Unassembled WGS sequence"/>
</dbReference>
<name>A0A1F4TQY7_UNCSA</name>
<protein>
    <recommendedName>
        <fullName evidence="2">histidine kinase</fullName>
        <ecNumber evidence="2">2.7.13.3</ecNumber>
    </recommendedName>
</protein>
<reference evidence="11 12" key="1">
    <citation type="journal article" date="2016" name="Nat. Commun.">
        <title>Thousands of microbial genomes shed light on interconnected biogeochemical processes in an aquifer system.</title>
        <authorList>
            <person name="Anantharaman K."/>
            <person name="Brown C.T."/>
            <person name="Hug L.A."/>
            <person name="Sharon I."/>
            <person name="Castelle C.J."/>
            <person name="Probst A.J."/>
            <person name="Thomas B.C."/>
            <person name="Singh A."/>
            <person name="Wilkins M.J."/>
            <person name="Karaoz U."/>
            <person name="Brodie E.L."/>
            <person name="Williams K.H."/>
            <person name="Hubbard S.S."/>
            <person name="Banfield J.F."/>
        </authorList>
    </citation>
    <scope>NUCLEOTIDE SEQUENCE [LARGE SCALE GENOMIC DNA]</scope>
</reference>
<dbReference type="Pfam" id="PF00512">
    <property type="entry name" value="HisKA"/>
    <property type="match status" value="1"/>
</dbReference>
<dbReference type="InterPro" id="IPR005467">
    <property type="entry name" value="His_kinase_dom"/>
</dbReference>
<evidence type="ECO:0000256" key="1">
    <source>
        <dbReference type="ARBA" id="ARBA00000085"/>
    </source>
</evidence>
<keyword evidence="9" id="KW-0812">Transmembrane</keyword>
<comment type="catalytic activity">
    <reaction evidence="1">
        <text>ATP + protein L-histidine = ADP + protein N-phospho-L-histidine.</text>
        <dbReference type="EC" id="2.7.13.3"/>
    </reaction>
</comment>
<comment type="caution">
    <text evidence="11">The sequence shown here is derived from an EMBL/GenBank/DDBJ whole genome shotgun (WGS) entry which is preliminary data.</text>
</comment>
<dbReference type="SMART" id="SM00387">
    <property type="entry name" value="HATPase_c"/>
    <property type="match status" value="1"/>
</dbReference>
<feature type="domain" description="Histidine kinase" evidence="10">
    <location>
        <begin position="283"/>
        <end position="493"/>
    </location>
</feature>
<dbReference type="InterPro" id="IPR029016">
    <property type="entry name" value="GAF-like_dom_sf"/>
</dbReference>
<dbReference type="STRING" id="1802583.A2311_06040"/>
<dbReference type="PROSITE" id="PS50109">
    <property type="entry name" value="HIS_KIN"/>
    <property type="match status" value="1"/>
</dbReference>
<dbReference type="InterPro" id="IPR003594">
    <property type="entry name" value="HATPase_dom"/>
</dbReference>
<dbReference type="GO" id="GO:0005524">
    <property type="term" value="F:ATP binding"/>
    <property type="evidence" value="ECO:0007669"/>
    <property type="project" value="UniProtKB-KW"/>
</dbReference>